<evidence type="ECO:0008006" key="2">
    <source>
        <dbReference type="Google" id="ProtNLM"/>
    </source>
</evidence>
<dbReference type="EMBL" id="FMSH01000149">
    <property type="protein sequence ID" value="SCU75234.1"/>
    <property type="molecule type" value="Genomic_DNA"/>
</dbReference>
<dbReference type="AlphaFoldDB" id="A0A1K0IDJ6"/>
<reference evidence="1" key="1">
    <citation type="submission" date="2016-09" db="EMBL/GenBank/DDBJ databases">
        <authorList>
            <person name="Capua I."/>
            <person name="De Benedictis P."/>
            <person name="Joannis T."/>
            <person name="Lombin L.H."/>
            <person name="Cattoli G."/>
        </authorList>
    </citation>
    <scope>NUCLEOTIDE SEQUENCE</scope>
    <source>
        <strain evidence="1">B9</strain>
    </source>
</reference>
<protein>
    <recommendedName>
        <fullName evidence="2">DJ-1/PfpI domain-containing protein</fullName>
    </recommendedName>
</protein>
<dbReference type="Gene3D" id="3.40.50.880">
    <property type="match status" value="1"/>
</dbReference>
<dbReference type="SUPFAM" id="SSF52317">
    <property type="entry name" value="Class I glutamine amidotransferase-like"/>
    <property type="match status" value="1"/>
</dbReference>
<dbReference type="InterPro" id="IPR029062">
    <property type="entry name" value="Class_I_gatase-like"/>
</dbReference>
<sequence>MHIAILTFEGFNEIDSLIALAILNRVRRPGWRVSIASPAAKVRSLNGVVMEAQASLEDACNADAVLVGSWDTNPGSRCRCRADVATPLRPDAPVVGRAMLGHARTRQAGPGERRSGLYGPVHQAMGSGGRRGCARSALCRQGKRCDRRRVPVVAVPGRLVHRPSGRCRGCTQRD</sequence>
<name>A0A1K0IDJ6_CUPNE</name>
<proteinExistence type="predicted"/>
<gene>
    <name evidence="1" type="ORF">CNECB9_2320002</name>
</gene>
<organism evidence="1">
    <name type="scientific">Cupriavidus necator</name>
    <name type="common">Alcaligenes eutrophus</name>
    <name type="synonym">Ralstonia eutropha</name>
    <dbReference type="NCBI Taxonomy" id="106590"/>
    <lineage>
        <taxon>Bacteria</taxon>
        <taxon>Pseudomonadati</taxon>
        <taxon>Pseudomonadota</taxon>
        <taxon>Betaproteobacteria</taxon>
        <taxon>Burkholderiales</taxon>
        <taxon>Burkholderiaceae</taxon>
        <taxon>Cupriavidus</taxon>
    </lineage>
</organism>
<evidence type="ECO:0000313" key="1">
    <source>
        <dbReference type="EMBL" id="SCU75234.1"/>
    </source>
</evidence>
<accession>A0A1K0IDJ6</accession>